<accession>A0ABX6K161</accession>
<reference evidence="2 3" key="1">
    <citation type="submission" date="2020-03" db="EMBL/GenBank/DDBJ databases">
        <title>Leucobacter sp. nov., isolated from beetles.</title>
        <authorList>
            <person name="Hyun D.-W."/>
            <person name="Bae J.-W."/>
        </authorList>
    </citation>
    <scope>NUCLEOTIDE SEQUENCE [LARGE SCALE GENOMIC DNA]</scope>
    <source>
        <strain evidence="2 3">HDW9A</strain>
    </source>
</reference>
<name>A0ABX6K161_9MICO</name>
<dbReference type="Proteomes" id="UP000503441">
    <property type="component" value="Chromosome"/>
</dbReference>
<evidence type="ECO:0008006" key="4">
    <source>
        <dbReference type="Google" id="ProtNLM"/>
    </source>
</evidence>
<evidence type="ECO:0000313" key="3">
    <source>
        <dbReference type="Proteomes" id="UP000503441"/>
    </source>
</evidence>
<protein>
    <recommendedName>
        <fullName evidence="4">LPXTG-motif cell wall anchor domain-containing protein</fullName>
    </recommendedName>
</protein>
<evidence type="ECO:0000313" key="2">
    <source>
        <dbReference type="EMBL" id="QIM18785.1"/>
    </source>
</evidence>
<sequence length="50" mass="5057">MSIGGALVAVGAVATILIGLRRRAQAFGASDAATDSNEHNAGNTDSENER</sequence>
<feature type="region of interest" description="Disordered" evidence="1">
    <location>
        <begin position="27"/>
        <end position="50"/>
    </location>
</feature>
<dbReference type="RefSeq" id="WP_166330712.1">
    <property type="nucleotide sequence ID" value="NZ_CP049933.1"/>
</dbReference>
<feature type="compositionally biased region" description="Polar residues" evidence="1">
    <location>
        <begin position="33"/>
        <end position="50"/>
    </location>
</feature>
<keyword evidence="3" id="KW-1185">Reference proteome</keyword>
<evidence type="ECO:0000256" key="1">
    <source>
        <dbReference type="SAM" id="MobiDB-lite"/>
    </source>
</evidence>
<gene>
    <name evidence="2" type="ORF">G7066_09570</name>
</gene>
<dbReference type="EMBL" id="CP049933">
    <property type="protein sequence ID" value="QIM18785.1"/>
    <property type="molecule type" value="Genomic_DNA"/>
</dbReference>
<proteinExistence type="predicted"/>
<organism evidence="2 3">
    <name type="scientific">Leucobacter coleopterorum</name>
    <dbReference type="NCBI Taxonomy" id="2714933"/>
    <lineage>
        <taxon>Bacteria</taxon>
        <taxon>Bacillati</taxon>
        <taxon>Actinomycetota</taxon>
        <taxon>Actinomycetes</taxon>
        <taxon>Micrococcales</taxon>
        <taxon>Microbacteriaceae</taxon>
        <taxon>Leucobacter</taxon>
    </lineage>
</organism>